<organism evidence="1 2">
    <name type="scientific">Bacteroides faecichinchillae</name>
    <dbReference type="NCBI Taxonomy" id="871325"/>
    <lineage>
        <taxon>Bacteria</taxon>
        <taxon>Pseudomonadati</taxon>
        <taxon>Bacteroidota</taxon>
        <taxon>Bacteroidia</taxon>
        <taxon>Bacteroidales</taxon>
        <taxon>Bacteroidaceae</taxon>
        <taxon>Bacteroides</taxon>
    </lineage>
</organism>
<sequence length="423" mass="48777">MRYINSNMNKCLITKDLTRNAMFFLFCLFSFKGVCQSGESTVSTLVKMGFENVGCTEDDKERIYTIQNSAYRLQGVGIGKAVDVIQKTGLPEGKSCRIIVLDNNVPQISLFYQLIKADSLPEVSRQDWNVSYDLGDAWKQARKIKKVNSSLFKVDIVVYPELSLKNLVITQVYQVLFNLSPTIEVSFWKGMSLTAQMVIPVYNDGFEMMSDAVHNVYDRVHPGCVSLSQTVRLPYNTWATLSVGHFMANRYGIDLSARHVLKMDQRFSFEGRVGYTGACYWDAFTCHFDSRKVWTWHIGANFFWPYYNLQTSVKLIQHIQGEKSIRCDMIRHFKYVSIGFYGEKANRGIRANAGFRFQIALPPYKYKRKGYIPRVTPSENFGMVYNAGNERNYYKTYRTSPSDNIMHNNSLNPYFIKSELVNY</sequence>
<dbReference type="EMBL" id="FQVD01000030">
    <property type="protein sequence ID" value="SHF69069.1"/>
    <property type="molecule type" value="Genomic_DNA"/>
</dbReference>
<gene>
    <name evidence="1" type="ORF">SAMN05444349_13030</name>
</gene>
<dbReference type="STRING" id="871325.SAMN05444349_13030"/>
<proteinExistence type="predicted"/>
<dbReference type="Proteomes" id="UP000184436">
    <property type="component" value="Unassembled WGS sequence"/>
</dbReference>
<evidence type="ECO:0008006" key="3">
    <source>
        <dbReference type="Google" id="ProtNLM"/>
    </source>
</evidence>
<accession>A0A1M5DQ07</accession>
<evidence type="ECO:0000313" key="1">
    <source>
        <dbReference type="EMBL" id="SHF69069.1"/>
    </source>
</evidence>
<reference evidence="1 2" key="1">
    <citation type="submission" date="2016-11" db="EMBL/GenBank/DDBJ databases">
        <authorList>
            <person name="Jaros S."/>
            <person name="Januszkiewicz K."/>
            <person name="Wedrychowicz H."/>
        </authorList>
    </citation>
    <scope>NUCLEOTIDE SEQUENCE [LARGE SCALE GENOMIC DNA]</scope>
    <source>
        <strain evidence="1 2">DSM 26883</strain>
    </source>
</reference>
<dbReference type="AlphaFoldDB" id="A0A1M5DQ07"/>
<keyword evidence="2" id="KW-1185">Reference proteome</keyword>
<name>A0A1M5DQ07_9BACE</name>
<protein>
    <recommendedName>
        <fullName evidence="3">Exopolysaccharide biosynthesis protein YbjH</fullName>
    </recommendedName>
</protein>
<evidence type="ECO:0000313" key="2">
    <source>
        <dbReference type="Proteomes" id="UP000184436"/>
    </source>
</evidence>
<dbReference type="RefSeq" id="WP_073350188.1">
    <property type="nucleotide sequence ID" value="NZ_FQVD01000030.1"/>
</dbReference>